<evidence type="ECO:0000259" key="2">
    <source>
        <dbReference type="Pfam" id="PF20703"/>
    </source>
</evidence>
<name>A0A1C4XLD4_MICEC</name>
<keyword evidence="4" id="KW-1185">Reference proteome</keyword>
<keyword evidence="1" id="KW-0472">Membrane</keyword>
<dbReference type="SUPFAM" id="SSF52540">
    <property type="entry name" value="P-loop containing nucleoside triphosphate hydrolases"/>
    <property type="match status" value="1"/>
</dbReference>
<protein>
    <submittedName>
        <fullName evidence="3">AAA ATPase domain-containing protein</fullName>
    </submittedName>
</protein>
<evidence type="ECO:0000313" key="4">
    <source>
        <dbReference type="Proteomes" id="UP000198253"/>
    </source>
</evidence>
<dbReference type="SUPFAM" id="SSF50969">
    <property type="entry name" value="YVTN repeat-like/Quinoprotein amine dehydrogenase"/>
    <property type="match status" value="2"/>
</dbReference>
<dbReference type="RefSeq" id="WP_088982286.1">
    <property type="nucleotide sequence ID" value="NZ_LT607413.1"/>
</dbReference>
<gene>
    <name evidence="3" type="ORF">GA0070618_3137</name>
</gene>
<evidence type="ECO:0000313" key="3">
    <source>
        <dbReference type="EMBL" id="SCF08961.1"/>
    </source>
</evidence>
<dbReference type="CDD" id="cd00267">
    <property type="entry name" value="ABC_ATPase"/>
    <property type="match status" value="1"/>
</dbReference>
<proteinExistence type="predicted"/>
<keyword evidence="1" id="KW-0812">Transmembrane</keyword>
<dbReference type="SUPFAM" id="SSF82171">
    <property type="entry name" value="DPP6 N-terminal domain-like"/>
    <property type="match status" value="1"/>
</dbReference>
<sequence>MTVEWRTDSLQASQARIRLADGEVVGAGFLIAPDVVCTCAHVVAQVFDLPASVEEAPSGRVDLDFPLLPARPSVRASVLSWRHGGADVALLRLDAPVEGARPARLVDGTGVWGHSFRVFGYPAGADHGCWVSGTLRAEQGSGLLQMEAHLPGPRVAEGFSGSPVWDDVQDGVVGMTVAVHRGATTAYLLPSADLIDEHTLPSPCPFQGLTAFTEEDAEFFHGRESDTIRIHEAVHRRPVTLVVGPSGCGKSSLVQAGVLPRLRGEGMSVCELRPVPGAHATSILARALTDVLEPGLGEVERLTRAEELARLLATDEGILAELRGRVLARAQGTGYVLFVDQFEEYARAVPADARELFRLLSGLAGGTGTGALRIIATARPDSLDVLVTAGTSHLVSDAVQFLAPLAADDLRRAVTAPVDAVPGLWFEPGLPERIVADAGDEPGRMPLVQFTLTELWQRRSRSMLTHAAYDDLGGVAGALVNYADGVYAALTREQQDLAPRLFAQLARPGDNDAFVRRPARTADLAPELVELVRELAPGKLLVLSHAPGGAGQEEIVDLAHEALTGLWPLLHGWLVESRDFRAWQEQLRADLHRWQARKSDSARLLSGVDLAEADRRLARHRKDVSAEEYAYIQLSRHHSRRRIRVRRAAIGALALLTVISLVLAFSTWQGLQRAERQLRLQAANLLAQASADHPADDPATALQLALAAWNARQTPATRQALLTQYVRGQDLLGSYPSVWRGQANDLVATPDGRVLVLRSTLGGNQPVYTAVTGAVHGKPRARELRDAPKGLVQWNALSPDGRFFAVTAAGAVHMWRLDGSPDPVLLPLARQPATVSRATLDFSSDSRRLLLTMKNNAEESFAEAWEAESGSRIRVPEGIAPAGGADEAAFTADPNFVVTISYTPDNDKRVEIRDFRTARLRYTSTKKINLSSEVWLGAGGELLVWRDGDTEYSQPLGAVPGRRTDLFAAGGIMDGTSRYHPLPRNSGNRSDAGQYDEETLVDLSTGESYHARIPRAHELSDPGLAAVPHHDGGLVVLAPLGTALMVVRAEKDTGGPFPAVNDAAFRLSPDGRFLAIADEQSLQVVDSGGTRRQSVPLPPLGDNYFPHVTPTWTADSQWVVLWTTQGNLLAAYPARDLRDRVPLDDVLPGVKALVSDGDRGLQGGEVERVVALEGSEVALSTVDGHLARVDAASAALLTRPFLAQSAPWTGPRHIGEVFIKGHLVARPQHPGQVAVVTRSSMGPGQILLWDLRTPRHIATLSGHAVSSPTGYDREPERPPLVFDESGSRLAVQNTGGVVRVWDVDGQKQLAGSASVSTSHALIGIGKGDRVVSYEEGEVTIHDLTDASNSDTLHVLGQPAEHMRGEHLTVVMRDGDETFRLRELTFDLRPEVQFRTLCAVAGRDYTETERELLPDGTPAQPPCA</sequence>
<organism evidence="3 4">
    <name type="scientific">Micromonospora echinospora</name>
    <name type="common">Micromonospora purpurea</name>
    <dbReference type="NCBI Taxonomy" id="1877"/>
    <lineage>
        <taxon>Bacteria</taxon>
        <taxon>Bacillati</taxon>
        <taxon>Actinomycetota</taxon>
        <taxon>Actinomycetes</taxon>
        <taxon>Micromonosporales</taxon>
        <taxon>Micromonosporaceae</taxon>
        <taxon>Micromonospora</taxon>
    </lineage>
</organism>
<accession>A0A1C4XLD4</accession>
<dbReference type="Proteomes" id="UP000198253">
    <property type="component" value="Chromosome I"/>
</dbReference>
<feature type="transmembrane region" description="Helical" evidence="1">
    <location>
        <begin position="648"/>
        <end position="668"/>
    </location>
</feature>
<dbReference type="Gene3D" id="2.130.10.10">
    <property type="entry name" value="YVTN repeat-like/Quinoprotein amine dehydrogenase"/>
    <property type="match status" value="2"/>
</dbReference>
<dbReference type="InterPro" id="IPR049052">
    <property type="entry name" value="nSTAND1"/>
</dbReference>
<feature type="domain" description="Novel STAND NTPase 1" evidence="2">
    <location>
        <begin position="205"/>
        <end position="601"/>
    </location>
</feature>
<dbReference type="InterPro" id="IPR011044">
    <property type="entry name" value="Quino_amine_DH_bsu"/>
</dbReference>
<dbReference type="InterPro" id="IPR027417">
    <property type="entry name" value="P-loop_NTPase"/>
</dbReference>
<dbReference type="InParanoid" id="A0A1C4XLD4"/>
<dbReference type="Pfam" id="PF20703">
    <property type="entry name" value="nSTAND1"/>
    <property type="match status" value="1"/>
</dbReference>
<dbReference type="Pfam" id="PF13365">
    <property type="entry name" value="Trypsin_2"/>
    <property type="match status" value="1"/>
</dbReference>
<dbReference type="InterPro" id="IPR009003">
    <property type="entry name" value="Peptidase_S1_PA"/>
</dbReference>
<dbReference type="EMBL" id="LT607413">
    <property type="protein sequence ID" value="SCF08961.1"/>
    <property type="molecule type" value="Genomic_DNA"/>
</dbReference>
<reference evidence="4" key="1">
    <citation type="submission" date="2016-06" db="EMBL/GenBank/DDBJ databases">
        <authorList>
            <person name="Varghese N."/>
            <person name="Submissions Spin"/>
        </authorList>
    </citation>
    <scope>NUCLEOTIDE SEQUENCE [LARGE SCALE GENOMIC DNA]</scope>
    <source>
        <strain evidence="4">DSM 43816</strain>
    </source>
</reference>
<evidence type="ECO:0000256" key="1">
    <source>
        <dbReference type="SAM" id="Phobius"/>
    </source>
</evidence>
<dbReference type="SUPFAM" id="SSF50494">
    <property type="entry name" value="Trypsin-like serine proteases"/>
    <property type="match status" value="1"/>
</dbReference>
<dbReference type="InterPro" id="IPR015943">
    <property type="entry name" value="WD40/YVTN_repeat-like_dom_sf"/>
</dbReference>
<dbReference type="InterPro" id="IPR043504">
    <property type="entry name" value="Peptidase_S1_PA_chymotrypsin"/>
</dbReference>
<keyword evidence="1" id="KW-1133">Transmembrane helix</keyword>
<dbReference type="Gene3D" id="2.40.10.10">
    <property type="entry name" value="Trypsin-like serine proteases"/>
    <property type="match status" value="2"/>
</dbReference>